<dbReference type="InterPro" id="IPR005182">
    <property type="entry name" value="YdbS-like_PH"/>
</dbReference>
<reference evidence="4 5" key="1">
    <citation type="journal article" date="2018" name="Plant J.">
        <title>Genome sequences of Chlorella sorokiniana UTEX 1602 and Micractinium conductrix SAG 241.80: implications to maltose excretion by a green alga.</title>
        <authorList>
            <person name="Arriola M.B."/>
            <person name="Velmurugan N."/>
            <person name="Zhang Y."/>
            <person name="Plunkett M.H."/>
            <person name="Hondzo H."/>
            <person name="Barney B.M."/>
        </authorList>
    </citation>
    <scope>NUCLEOTIDE SEQUENCE [LARGE SCALE GENOMIC DNA]</scope>
    <source>
        <strain evidence="4 5">SAG 241.80</strain>
    </source>
</reference>
<evidence type="ECO:0000313" key="4">
    <source>
        <dbReference type="EMBL" id="PSC68039.1"/>
    </source>
</evidence>
<keyword evidence="2" id="KW-0812">Transmembrane</keyword>
<gene>
    <name evidence="4" type="ORF">C2E20_8309</name>
</gene>
<dbReference type="Proteomes" id="UP000239649">
    <property type="component" value="Unassembled WGS sequence"/>
</dbReference>
<feature type="transmembrane region" description="Helical" evidence="2">
    <location>
        <begin position="507"/>
        <end position="532"/>
    </location>
</feature>
<feature type="domain" description="YdbS-like PH" evidence="3">
    <location>
        <begin position="533"/>
        <end position="603"/>
    </location>
</feature>
<dbReference type="EMBL" id="LHPF02000043">
    <property type="protein sequence ID" value="PSC68039.1"/>
    <property type="molecule type" value="Genomic_DNA"/>
</dbReference>
<comment type="caution">
    <text evidence="4">The sequence shown here is derived from an EMBL/GenBank/DDBJ whole genome shotgun (WGS) entry which is preliminary data.</text>
</comment>
<feature type="compositionally biased region" description="Gly residues" evidence="1">
    <location>
        <begin position="268"/>
        <end position="283"/>
    </location>
</feature>
<dbReference type="OrthoDB" id="3001at2759"/>
<organism evidence="4 5">
    <name type="scientific">Micractinium conductrix</name>
    <dbReference type="NCBI Taxonomy" id="554055"/>
    <lineage>
        <taxon>Eukaryota</taxon>
        <taxon>Viridiplantae</taxon>
        <taxon>Chlorophyta</taxon>
        <taxon>core chlorophytes</taxon>
        <taxon>Trebouxiophyceae</taxon>
        <taxon>Chlorellales</taxon>
        <taxon>Chlorellaceae</taxon>
        <taxon>Chlorella clade</taxon>
        <taxon>Micractinium</taxon>
    </lineage>
</organism>
<protein>
    <submittedName>
        <fullName evidence="4">Ribonuclease P</fullName>
    </submittedName>
</protein>
<proteinExistence type="predicted"/>
<dbReference type="AlphaFoldDB" id="A0A2P6V1S2"/>
<dbReference type="Pfam" id="PF03703">
    <property type="entry name" value="bPH_2"/>
    <property type="match status" value="1"/>
</dbReference>
<keyword evidence="5" id="KW-1185">Reference proteome</keyword>
<accession>A0A2P6V1S2</accession>
<sequence>MRLADERHAISARLRAQCEGRSLPMPKPTPPFILPPLSEPEEQAAPAPASPAGVLPGTPGSPWGQRGDSSSSEEAVPASDVEAGIETPLLARRGFETAVQLHSLASHALRMAGIVAGKLHFPPAAVCELVAAVRLVLCSGRRLLLPGSAGRVRCSQAKVLARRSVFEQVTTVQCVLLVVETSRDAAASAATVFNTDEAREWLGTAAIQMLVAARPISGGEVTALLPAGVLAALLAAAAGLPAADQRKCQVEEAAVEAMWAVQKEAAGAAGGGGSDGGVGGGREGSSADAAGGGAAETLREQLGAAAAALRAQLLVLPSEEQEPHVQQRFAQLQGAEHAAVAAMALLQRWWQQQDADAGMEKVAAVALAQAAATRSCANLRCPSLALQGGPDAKQGVGCKCCSTCRAVCAGSPSLRGRSAAVAAPVFFTSKPARRSAVVRASAEDEDADFEARIAALKKAKGDTPYGEGKKAAKEVEAKKAAAPSKKRSYDFTGENVIFESPPHRGDLAVNVALGITLLWLPLSIASVGRGLFVKYRFTDRRISCITTAPWQNEQLDAAYEEVAQVVSIGRGIGAWGDMVVTLRDGSKIEMRSLPRFKEMEAYILQRRDELTGGKSGGSGGKPAEPAEAAAPKGFA</sequence>
<feature type="compositionally biased region" description="Low complexity" evidence="1">
    <location>
        <begin position="43"/>
        <end position="52"/>
    </location>
</feature>
<keyword evidence="2" id="KW-1133">Transmembrane helix</keyword>
<evidence type="ECO:0000256" key="2">
    <source>
        <dbReference type="SAM" id="Phobius"/>
    </source>
</evidence>
<name>A0A2P6V1S2_9CHLO</name>
<dbReference type="PANTHER" id="PTHR35688:SF2">
    <property type="entry name" value="NAD(P)-LINKED OXIDOREDUCTASE SUPERFAMILY PROTEIN"/>
    <property type="match status" value="1"/>
</dbReference>
<keyword evidence="2" id="KW-0472">Membrane</keyword>
<evidence type="ECO:0000256" key="1">
    <source>
        <dbReference type="SAM" id="MobiDB-lite"/>
    </source>
</evidence>
<evidence type="ECO:0000313" key="5">
    <source>
        <dbReference type="Proteomes" id="UP000239649"/>
    </source>
</evidence>
<feature type="region of interest" description="Disordered" evidence="1">
    <location>
        <begin position="610"/>
        <end position="635"/>
    </location>
</feature>
<evidence type="ECO:0000259" key="3">
    <source>
        <dbReference type="Pfam" id="PF03703"/>
    </source>
</evidence>
<feature type="compositionally biased region" description="Pro residues" evidence="1">
    <location>
        <begin position="25"/>
        <end position="38"/>
    </location>
</feature>
<dbReference type="PANTHER" id="PTHR35688">
    <property type="entry name" value="NAD(P)-LINKED OXIDOREDUCTASE SUPERFAMILY PROTEIN"/>
    <property type="match status" value="1"/>
</dbReference>
<dbReference type="STRING" id="554055.A0A2P6V1S2"/>
<feature type="compositionally biased region" description="Low complexity" evidence="1">
    <location>
        <begin position="621"/>
        <end position="635"/>
    </location>
</feature>
<feature type="region of interest" description="Disordered" evidence="1">
    <location>
        <begin position="268"/>
        <end position="293"/>
    </location>
</feature>
<feature type="region of interest" description="Disordered" evidence="1">
    <location>
        <begin position="15"/>
        <end position="80"/>
    </location>
</feature>